<organism evidence="8">
    <name type="scientific">Phaeocystis cordata</name>
    <dbReference type="NCBI Taxonomy" id="118079"/>
    <lineage>
        <taxon>Eukaryota</taxon>
        <taxon>Haptista</taxon>
        <taxon>Haptophyta</taxon>
        <taxon>Prymnesiophyceae</taxon>
        <taxon>Phaeocystales</taxon>
        <taxon>Phaeocystaceae</taxon>
        <taxon>Phaeocystis</taxon>
    </lineage>
</organism>
<protein>
    <recommendedName>
        <fullName evidence="7">Carboxypeptidase</fullName>
        <ecNumber evidence="7">3.4.16.-</ecNumber>
    </recommendedName>
</protein>
<dbReference type="PROSITE" id="PS00131">
    <property type="entry name" value="CARBOXYPEPT_SER_SER"/>
    <property type="match status" value="1"/>
</dbReference>
<evidence type="ECO:0000256" key="6">
    <source>
        <dbReference type="ARBA" id="ARBA00023180"/>
    </source>
</evidence>
<name>A0A7S1MZZ3_9EUKA</name>
<gene>
    <name evidence="8" type="ORF">PCOR1465_LOCUS1611</name>
</gene>
<dbReference type="GO" id="GO:0006508">
    <property type="term" value="P:proteolysis"/>
    <property type="evidence" value="ECO:0007669"/>
    <property type="project" value="UniProtKB-KW"/>
</dbReference>
<dbReference type="EC" id="3.4.16.-" evidence="7"/>
<dbReference type="PROSITE" id="PS51257">
    <property type="entry name" value="PROKAR_LIPOPROTEIN"/>
    <property type="match status" value="1"/>
</dbReference>
<reference evidence="8" key="1">
    <citation type="submission" date="2021-01" db="EMBL/GenBank/DDBJ databases">
        <authorList>
            <person name="Corre E."/>
            <person name="Pelletier E."/>
            <person name="Niang G."/>
            <person name="Scheremetjew M."/>
            <person name="Finn R."/>
            <person name="Kale V."/>
            <person name="Holt S."/>
            <person name="Cochrane G."/>
            <person name="Meng A."/>
            <person name="Brown T."/>
            <person name="Cohen L."/>
        </authorList>
    </citation>
    <scope>NUCLEOTIDE SEQUENCE</scope>
    <source>
        <strain evidence="8">RCC1383</strain>
    </source>
</reference>
<evidence type="ECO:0000256" key="5">
    <source>
        <dbReference type="ARBA" id="ARBA00022801"/>
    </source>
</evidence>
<sequence>MTVSKRRSLLASATLAALTVLAACVSAHDHHRHRHGPTARHYHHHHRQVGGVRYTLTGEDVFYGRLDVTASTRHGDGSGNGTSSLKELCDPGVEQEAGYYRVTGTRDLNMFYWFFESRSNPATDPVILWMTGGPGCSDATALFAENGPCLLDKGRAFPRLNEYGWNEQASIIYIDQPCGVGYSFGDVSDEDKNEKGVARHVGGFLLDFFKQHPHLKERPFYIFGESYGGHYVPSVAAAVMDELNLKGAAIGNGLTVPSIQFAYYPELAYTYAKEALGKPVISYPVYLLQKAGWPQCHEMIEKCQNDTSTCAEAQKICEVMMMAPYTMSGMNPYDIRLKCEKEPLCYDFTNIENFMNNATVKSILGVPDEVEWSDCNNTVNAMFASDWMKNFDRQVVDLLEGGVKVLIYAGDMDFICNWIGNKAWTLALDWSGKAAFNAAKVREISLPGEPEPVGEARLAENFSFFRIFGAGHLAPMDKPKVTLEMVKWFTQPEKPAAAELVMAEEDPAVVFPEF</sequence>
<evidence type="ECO:0000256" key="1">
    <source>
        <dbReference type="ARBA" id="ARBA00009431"/>
    </source>
</evidence>
<evidence type="ECO:0000313" key="8">
    <source>
        <dbReference type="EMBL" id="CAD8988822.1"/>
    </source>
</evidence>
<keyword evidence="5 7" id="KW-0378">Hydrolase</keyword>
<dbReference type="Gene3D" id="1.10.287.410">
    <property type="match status" value="1"/>
</dbReference>
<dbReference type="PRINTS" id="PR00724">
    <property type="entry name" value="CRBOXYPTASEC"/>
</dbReference>
<accession>A0A7S1MZZ3</accession>
<feature type="chain" id="PRO_5031598431" description="Carboxypeptidase" evidence="7">
    <location>
        <begin position="28"/>
        <end position="514"/>
    </location>
</feature>
<keyword evidence="6" id="KW-0325">Glycoprotein</keyword>
<dbReference type="InterPro" id="IPR029058">
    <property type="entry name" value="AB_hydrolase_fold"/>
</dbReference>
<dbReference type="PANTHER" id="PTHR11802">
    <property type="entry name" value="SERINE PROTEASE FAMILY S10 SERINE CARBOXYPEPTIDASE"/>
    <property type="match status" value="1"/>
</dbReference>
<comment type="similarity">
    <text evidence="1 7">Belongs to the peptidase S10 family.</text>
</comment>
<evidence type="ECO:0000256" key="3">
    <source>
        <dbReference type="ARBA" id="ARBA00022670"/>
    </source>
</evidence>
<dbReference type="InterPro" id="IPR018202">
    <property type="entry name" value="Ser_caboxypep_ser_AS"/>
</dbReference>
<keyword evidence="4 7" id="KW-0732">Signal</keyword>
<keyword evidence="2 7" id="KW-0121">Carboxypeptidase</keyword>
<dbReference type="GO" id="GO:0004185">
    <property type="term" value="F:serine-type carboxypeptidase activity"/>
    <property type="evidence" value="ECO:0007669"/>
    <property type="project" value="UniProtKB-UniRule"/>
</dbReference>
<evidence type="ECO:0000256" key="2">
    <source>
        <dbReference type="ARBA" id="ARBA00022645"/>
    </source>
</evidence>
<keyword evidence="3 7" id="KW-0645">Protease</keyword>
<evidence type="ECO:0000256" key="4">
    <source>
        <dbReference type="ARBA" id="ARBA00022729"/>
    </source>
</evidence>
<dbReference type="InterPro" id="IPR001563">
    <property type="entry name" value="Peptidase_S10"/>
</dbReference>
<dbReference type="SUPFAM" id="SSF53474">
    <property type="entry name" value="alpha/beta-Hydrolases"/>
    <property type="match status" value="1"/>
</dbReference>
<dbReference type="AlphaFoldDB" id="A0A7S1MZZ3"/>
<dbReference type="Pfam" id="PF00450">
    <property type="entry name" value="Peptidase_S10"/>
    <property type="match status" value="1"/>
</dbReference>
<dbReference type="Gene3D" id="3.40.50.1820">
    <property type="entry name" value="alpha/beta hydrolase"/>
    <property type="match status" value="1"/>
</dbReference>
<dbReference type="EMBL" id="HBFZ01002541">
    <property type="protein sequence ID" value="CAD8988822.1"/>
    <property type="molecule type" value="Transcribed_RNA"/>
</dbReference>
<proteinExistence type="inferred from homology"/>
<dbReference type="PANTHER" id="PTHR11802:SF113">
    <property type="entry name" value="SERINE CARBOXYPEPTIDASE CTSA-4.1"/>
    <property type="match status" value="1"/>
</dbReference>
<evidence type="ECO:0000256" key="7">
    <source>
        <dbReference type="RuleBase" id="RU361156"/>
    </source>
</evidence>
<feature type="signal peptide" evidence="7">
    <location>
        <begin position="1"/>
        <end position="27"/>
    </location>
</feature>